<keyword evidence="5" id="KW-1185">Reference proteome</keyword>
<keyword evidence="2" id="KW-1133">Transmembrane helix</keyword>
<feature type="transmembrane region" description="Helical" evidence="2">
    <location>
        <begin position="75"/>
        <end position="98"/>
    </location>
</feature>
<accession>A0A2G8SEX1</accession>
<feature type="transmembrane region" description="Helical" evidence="2">
    <location>
        <begin position="12"/>
        <end position="36"/>
    </location>
</feature>
<gene>
    <name evidence="4" type="ORF">GSI_05556</name>
</gene>
<evidence type="ECO:0000256" key="1">
    <source>
        <dbReference type="SAM" id="MobiDB-lite"/>
    </source>
</evidence>
<reference evidence="4 5" key="1">
    <citation type="journal article" date="2015" name="Sci. Rep.">
        <title>Chromosome-level genome map provides insights into diverse defense mechanisms in the medicinal fungus Ganoderma sinense.</title>
        <authorList>
            <person name="Zhu Y."/>
            <person name="Xu J."/>
            <person name="Sun C."/>
            <person name="Zhou S."/>
            <person name="Xu H."/>
            <person name="Nelson D.R."/>
            <person name="Qian J."/>
            <person name="Song J."/>
            <person name="Luo H."/>
            <person name="Xiang L."/>
            <person name="Li Y."/>
            <person name="Xu Z."/>
            <person name="Ji A."/>
            <person name="Wang L."/>
            <person name="Lu S."/>
            <person name="Hayward A."/>
            <person name="Sun W."/>
            <person name="Li X."/>
            <person name="Schwartz D.C."/>
            <person name="Wang Y."/>
            <person name="Chen S."/>
        </authorList>
    </citation>
    <scope>NUCLEOTIDE SEQUENCE [LARGE SCALE GENOMIC DNA]</scope>
    <source>
        <strain evidence="4 5">ZZ0214-1</strain>
    </source>
</reference>
<dbReference type="EMBL" id="AYKW01000011">
    <property type="protein sequence ID" value="PIL32310.1"/>
    <property type="molecule type" value="Genomic_DNA"/>
</dbReference>
<keyword evidence="2" id="KW-0472">Membrane</keyword>
<dbReference type="PANTHER" id="PTHR40465">
    <property type="entry name" value="CHROMOSOME 1, WHOLE GENOME SHOTGUN SEQUENCE"/>
    <property type="match status" value="1"/>
</dbReference>
<keyword evidence="2" id="KW-0812">Transmembrane</keyword>
<evidence type="ECO:0000259" key="3">
    <source>
        <dbReference type="Pfam" id="PF20152"/>
    </source>
</evidence>
<feature type="transmembrane region" description="Helical" evidence="2">
    <location>
        <begin position="48"/>
        <end position="69"/>
    </location>
</feature>
<name>A0A2G8SEX1_9APHY</name>
<dbReference type="PANTHER" id="PTHR40465:SF1">
    <property type="entry name" value="DUF6534 DOMAIN-CONTAINING PROTEIN"/>
    <property type="match status" value="1"/>
</dbReference>
<feature type="domain" description="DUF6534" evidence="3">
    <location>
        <begin position="183"/>
        <end position="269"/>
    </location>
</feature>
<evidence type="ECO:0000256" key="2">
    <source>
        <dbReference type="SAM" id="Phobius"/>
    </source>
</evidence>
<comment type="caution">
    <text evidence="4">The sequence shown here is derived from an EMBL/GenBank/DDBJ whole genome shotgun (WGS) entry which is preliminary data.</text>
</comment>
<feature type="compositionally biased region" description="Basic and acidic residues" evidence="1">
    <location>
        <begin position="323"/>
        <end position="354"/>
    </location>
</feature>
<dbReference type="InterPro" id="IPR045339">
    <property type="entry name" value="DUF6534"/>
</dbReference>
<feature type="transmembrane region" description="Helical" evidence="2">
    <location>
        <begin position="172"/>
        <end position="196"/>
    </location>
</feature>
<dbReference type="OrthoDB" id="2754654at2759"/>
<protein>
    <recommendedName>
        <fullName evidence="3">DUF6534 domain-containing protein</fullName>
    </recommendedName>
</protein>
<feature type="region of interest" description="Disordered" evidence="1">
    <location>
        <begin position="317"/>
        <end position="354"/>
    </location>
</feature>
<dbReference type="Proteomes" id="UP000230002">
    <property type="component" value="Unassembled WGS sequence"/>
</dbReference>
<evidence type="ECO:0000313" key="4">
    <source>
        <dbReference type="EMBL" id="PIL32310.1"/>
    </source>
</evidence>
<sequence length="354" mass="39516">MPSSLEIPSLGNTFGVLLISIFISLIMFGLTLAQTIRYARLYSSDRPFLKILVAAILYVLPMIVVGVHIDSGCPPLNWFSAADMLHSASMMHICYYYLVTNYFNPKALSMNVWSLDLLPLSTVLHSKDIYRYKYRRIVVFIIFLLFVELGFMISSSVVSFRTRTFDGMHRYIWMDTVLFGAATLVDLVLTGAFVTIMNRSRTGILGADSALDILSRYALYATGLISALTVPAFISSLVLSRTFVYFAIAIPAVKVYSNSVLAVLNCRKSLPHPGDMTEATSKSRHVELTIIHPGRTADESGYDGRGIQLPHIVIDISEESEEEQKRLRASDVDSESERGEPKHTTRLDDGESFV</sequence>
<dbReference type="STRING" id="1077348.A0A2G8SEX1"/>
<feature type="transmembrane region" description="Helical" evidence="2">
    <location>
        <begin position="137"/>
        <end position="160"/>
    </location>
</feature>
<dbReference type="AlphaFoldDB" id="A0A2G8SEX1"/>
<dbReference type="Pfam" id="PF20152">
    <property type="entry name" value="DUF6534"/>
    <property type="match status" value="1"/>
</dbReference>
<proteinExistence type="predicted"/>
<evidence type="ECO:0000313" key="5">
    <source>
        <dbReference type="Proteomes" id="UP000230002"/>
    </source>
</evidence>
<feature type="transmembrane region" description="Helical" evidence="2">
    <location>
        <begin position="243"/>
        <end position="264"/>
    </location>
</feature>
<feature type="transmembrane region" description="Helical" evidence="2">
    <location>
        <begin position="217"/>
        <end position="237"/>
    </location>
</feature>
<organism evidence="4 5">
    <name type="scientific">Ganoderma sinense ZZ0214-1</name>
    <dbReference type="NCBI Taxonomy" id="1077348"/>
    <lineage>
        <taxon>Eukaryota</taxon>
        <taxon>Fungi</taxon>
        <taxon>Dikarya</taxon>
        <taxon>Basidiomycota</taxon>
        <taxon>Agaricomycotina</taxon>
        <taxon>Agaricomycetes</taxon>
        <taxon>Polyporales</taxon>
        <taxon>Polyporaceae</taxon>
        <taxon>Ganoderma</taxon>
    </lineage>
</organism>